<keyword evidence="7" id="KW-1185">Reference proteome</keyword>
<evidence type="ECO:0000313" key="6">
    <source>
        <dbReference type="EnsemblMetazoa" id="GBRI044902-PA"/>
    </source>
</evidence>
<sequence length="722" mass="84126">MMRMKKRKLFQSTEKIQNDDKHTQQKLQEISKETLVIAQEVKIVKSLACNDLSRRNKQMRKLRKWLQLRAQSSFPFTEEDFRRIWKGLYYNMWYSDKPLVQEDLAEQLGQLIDCFNGNVELSVNFFGAFLNIMEVEWFGIDQWRIDKFLMLVRRMLRSMLKVLKKVNWSSEVVGKFNKHAEETVLSENVRARGLAMHYLDIFFEELAKVSNGEMSDEQVSLFIKPFIRFMATQQDFHLISYCRTRVFYHLLYQSSLGREYSEKYAAWKDMGFPTSKIDDLEKMEGPEFDDVEIESDEAEPDASKQFLDPRAGNVDIFIPELPLDGAYVIDEINTFLCEHDLSTKRRKILKRLSVLFQIYQNGIFPLGVKTVPRLQKNSNKSSIMEKILQLENLENELYGVGRKLKQLNKRKRRKLLKSLDFENVDENNYEQTIEEALPTDYLLKRKKRSQKAMMSGWLEEPLNAEEVIKKKFKKNPKKIIKFNEMKKKKMKNKRNVDKENLCNAAEQNSINLKSQKLETDVKKTDERNKQPKIKTHSFLDPKGKAAEIKQTDAVDRDEKPQPKTKKILPEEIAFSSTPSSNDKPSPFSTIELKTSFLQKNIEVTPPNRKTEFGTAFSNLVANPLAKKVSNGYSPQSNQRKRSASLSNGPHTRSSAKRVRIALNQNTSQNPHEYIQQIKNSPNVPYDATKRPSKGLLKPNSIPSPINPFYKKKIGLRLFNDTI</sequence>
<dbReference type="PANTHER" id="PTHR13026">
    <property type="entry name" value="NNP-1 PROTEIN NOVEL NUCLEAR PROTEIN 1 NOP52"/>
    <property type="match status" value="1"/>
</dbReference>
<feature type="compositionally biased region" description="Polar residues" evidence="5">
    <location>
        <begin position="630"/>
        <end position="652"/>
    </location>
</feature>
<dbReference type="InterPro" id="IPR010301">
    <property type="entry name" value="RRP1"/>
</dbReference>
<accession>A0A1A9X5H3</accession>
<dbReference type="GO" id="GO:0006364">
    <property type="term" value="P:rRNA processing"/>
    <property type="evidence" value="ECO:0007669"/>
    <property type="project" value="UniProtKB-KW"/>
</dbReference>
<feature type="compositionally biased region" description="Polar residues" evidence="5">
    <location>
        <begin position="662"/>
        <end position="682"/>
    </location>
</feature>
<evidence type="ECO:0000256" key="3">
    <source>
        <dbReference type="ARBA" id="ARBA00022552"/>
    </source>
</evidence>
<evidence type="ECO:0008006" key="8">
    <source>
        <dbReference type="Google" id="ProtNLM"/>
    </source>
</evidence>
<dbReference type="Proteomes" id="UP000091820">
    <property type="component" value="Unassembled WGS sequence"/>
</dbReference>
<dbReference type="AlphaFoldDB" id="A0A1A9X5H3"/>
<dbReference type="Pfam" id="PF05997">
    <property type="entry name" value="Nop52"/>
    <property type="match status" value="1"/>
</dbReference>
<organism evidence="6 7">
    <name type="scientific">Glossina brevipalpis</name>
    <dbReference type="NCBI Taxonomy" id="37001"/>
    <lineage>
        <taxon>Eukaryota</taxon>
        <taxon>Metazoa</taxon>
        <taxon>Ecdysozoa</taxon>
        <taxon>Arthropoda</taxon>
        <taxon>Hexapoda</taxon>
        <taxon>Insecta</taxon>
        <taxon>Pterygota</taxon>
        <taxon>Neoptera</taxon>
        <taxon>Endopterygota</taxon>
        <taxon>Diptera</taxon>
        <taxon>Brachycera</taxon>
        <taxon>Muscomorpha</taxon>
        <taxon>Hippoboscoidea</taxon>
        <taxon>Glossinidae</taxon>
        <taxon>Glossina</taxon>
    </lineage>
</organism>
<name>A0A1A9X5H3_9MUSC</name>
<feature type="compositionally biased region" description="Polar residues" evidence="5">
    <location>
        <begin position="574"/>
        <end position="588"/>
    </location>
</feature>
<dbReference type="GO" id="GO:0005634">
    <property type="term" value="C:nucleus"/>
    <property type="evidence" value="ECO:0007669"/>
    <property type="project" value="UniProtKB-SubCell"/>
</dbReference>
<keyword evidence="3" id="KW-0698">rRNA processing</keyword>
<comment type="similarity">
    <text evidence="2">Belongs to the RRP1 family.</text>
</comment>
<feature type="region of interest" description="Disordered" evidence="5">
    <location>
        <begin position="627"/>
        <end position="699"/>
    </location>
</feature>
<feature type="compositionally biased region" description="Basic and acidic residues" evidence="5">
    <location>
        <begin position="520"/>
        <end position="529"/>
    </location>
</feature>
<evidence type="ECO:0000256" key="1">
    <source>
        <dbReference type="ARBA" id="ARBA00004123"/>
    </source>
</evidence>
<proteinExistence type="inferred from homology"/>
<feature type="region of interest" description="Disordered" evidence="5">
    <location>
        <begin position="1"/>
        <end position="24"/>
    </location>
</feature>
<dbReference type="STRING" id="37001.A0A1A9X5H3"/>
<dbReference type="PANTHER" id="PTHR13026:SF0">
    <property type="entry name" value="RIBOSOMAL RNA PROCESSING 1B"/>
    <property type="match status" value="1"/>
</dbReference>
<dbReference type="GO" id="GO:0030688">
    <property type="term" value="C:preribosome, small subunit precursor"/>
    <property type="evidence" value="ECO:0007669"/>
    <property type="project" value="InterPro"/>
</dbReference>
<feature type="region of interest" description="Disordered" evidence="5">
    <location>
        <begin position="520"/>
        <end position="588"/>
    </location>
</feature>
<reference evidence="6" key="2">
    <citation type="submission" date="2020-05" db="UniProtKB">
        <authorList>
            <consortium name="EnsemblMetazoa"/>
        </authorList>
    </citation>
    <scope>IDENTIFICATION</scope>
    <source>
        <strain evidence="6">IAEA</strain>
    </source>
</reference>
<dbReference type="EnsemblMetazoa" id="GBRI044902-RA">
    <property type="protein sequence ID" value="GBRI044902-PA"/>
    <property type="gene ID" value="GBRI044902"/>
</dbReference>
<dbReference type="VEuPathDB" id="VectorBase:GBRI044902"/>
<comment type="subcellular location">
    <subcellularLocation>
        <location evidence="1">Nucleus</location>
    </subcellularLocation>
</comment>
<protein>
    <recommendedName>
        <fullName evidence="8">Ribosomal RNA processing protein 1 homolog</fullName>
    </recommendedName>
</protein>
<evidence type="ECO:0000256" key="5">
    <source>
        <dbReference type="SAM" id="MobiDB-lite"/>
    </source>
</evidence>
<evidence type="ECO:0000313" key="7">
    <source>
        <dbReference type="Proteomes" id="UP000091820"/>
    </source>
</evidence>
<reference evidence="7" key="1">
    <citation type="submission" date="2014-03" db="EMBL/GenBank/DDBJ databases">
        <authorList>
            <person name="Aksoy S."/>
            <person name="Warren W."/>
            <person name="Wilson R.K."/>
        </authorList>
    </citation>
    <scope>NUCLEOTIDE SEQUENCE [LARGE SCALE GENOMIC DNA]</scope>
    <source>
        <strain evidence="7">IAEA</strain>
    </source>
</reference>
<evidence type="ECO:0000256" key="4">
    <source>
        <dbReference type="ARBA" id="ARBA00023242"/>
    </source>
</evidence>
<keyword evidence="4" id="KW-0539">Nucleus</keyword>
<evidence type="ECO:0000256" key="2">
    <source>
        <dbReference type="ARBA" id="ARBA00006374"/>
    </source>
</evidence>
<feature type="compositionally biased region" description="Basic and acidic residues" evidence="5">
    <location>
        <begin position="537"/>
        <end position="561"/>
    </location>
</feature>